<keyword evidence="4 8" id="KW-1133">Transmembrane helix</keyword>
<dbReference type="RefSeq" id="WP_317137310.1">
    <property type="nucleotide sequence ID" value="NZ_CP043875.1"/>
</dbReference>
<keyword evidence="10" id="KW-1185">Reference proteome</keyword>
<accession>A0AA97I3X9</accession>
<evidence type="ECO:0000256" key="7">
    <source>
        <dbReference type="ARBA" id="ARBA00023211"/>
    </source>
</evidence>
<keyword evidence="6 8" id="KW-0472">Membrane</keyword>
<reference evidence="9 10" key="1">
    <citation type="submission" date="2019-09" db="EMBL/GenBank/DDBJ databases">
        <title>The complete genome of Methanoplanus sp. FWC-SCC4.</title>
        <authorList>
            <person name="Chen S.-C."/>
            <person name="Zhou Y.-Z."/>
            <person name="Lai M.-C."/>
        </authorList>
    </citation>
    <scope>NUCLEOTIDE SEQUENCE [LARGE SCALE GENOMIC DNA]</scope>
    <source>
        <strain evidence="9 10">FWC-SCC4</strain>
    </source>
</reference>
<keyword evidence="1 8" id="KW-0813">Transport</keyword>
<dbReference type="HAMAP" id="MF_01521">
    <property type="entry name" value="MntP_pump"/>
    <property type="match status" value="1"/>
</dbReference>
<evidence type="ECO:0000256" key="5">
    <source>
        <dbReference type="ARBA" id="ARBA00023065"/>
    </source>
</evidence>
<name>A0AA97I3X9_9EURY</name>
<dbReference type="EMBL" id="CP043875">
    <property type="protein sequence ID" value="WOF15736.1"/>
    <property type="molecule type" value="Genomic_DNA"/>
</dbReference>
<dbReference type="PANTHER" id="PTHR35529">
    <property type="entry name" value="MANGANESE EFFLUX PUMP MNTP-RELATED"/>
    <property type="match status" value="1"/>
</dbReference>
<evidence type="ECO:0000313" key="9">
    <source>
        <dbReference type="EMBL" id="WOF15736.1"/>
    </source>
</evidence>
<feature type="transmembrane region" description="Helical" evidence="8">
    <location>
        <begin position="135"/>
        <end position="156"/>
    </location>
</feature>
<feature type="transmembrane region" description="Helical" evidence="8">
    <location>
        <begin position="71"/>
        <end position="89"/>
    </location>
</feature>
<evidence type="ECO:0000256" key="3">
    <source>
        <dbReference type="ARBA" id="ARBA00022692"/>
    </source>
</evidence>
<comment type="similarity">
    <text evidence="8">Belongs to the MntP (TC 9.B.29) family.</text>
</comment>
<keyword evidence="3 8" id="KW-0812">Transmembrane</keyword>
<dbReference type="GO" id="GO:0005886">
    <property type="term" value="C:plasma membrane"/>
    <property type="evidence" value="ECO:0007669"/>
    <property type="project" value="UniProtKB-SubCell"/>
</dbReference>
<gene>
    <name evidence="8" type="primary">mntP</name>
    <name evidence="9" type="ORF">F1737_03035</name>
</gene>
<proteinExistence type="inferred from homology"/>
<dbReference type="GeneID" id="85229110"/>
<dbReference type="GO" id="GO:0005384">
    <property type="term" value="F:manganese ion transmembrane transporter activity"/>
    <property type="evidence" value="ECO:0007669"/>
    <property type="project" value="UniProtKB-UniRule"/>
</dbReference>
<evidence type="ECO:0000256" key="1">
    <source>
        <dbReference type="ARBA" id="ARBA00022448"/>
    </source>
</evidence>
<organism evidence="9 10">
    <name type="scientific">Methanochimaera problematica</name>
    <dbReference type="NCBI Taxonomy" id="2609417"/>
    <lineage>
        <taxon>Archaea</taxon>
        <taxon>Methanobacteriati</taxon>
        <taxon>Methanobacteriota</taxon>
        <taxon>Stenosarchaea group</taxon>
        <taxon>Methanomicrobia</taxon>
        <taxon>Methanomicrobiales</taxon>
        <taxon>Methanomicrobiaceae</taxon>
        <taxon>Methanochimaera</taxon>
    </lineage>
</organism>
<feature type="transmembrane region" description="Helical" evidence="8">
    <location>
        <begin position="40"/>
        <end position="59"/>
    </location>
</feature>
<comment type="subcellular location">
    <subcellularLocation>
        <location evidence="8">Cell membrane</location>
        <topology evidence="8">Multi-pass membrane protein</topology>
    </subcellularLocation>
</comment>
<keyword evidence="2 8" id="KW-1003">Cell membrane</keyword>
<feature type="transmembrane region" description="Helical" evidence="8">
    <location>
        <begin position="109"/>
        <end position="128"/>
    </location>
</feature>
<evidence type="ECO:0000256" key="2">
    <source>
        <dbReference type="ARBA" id="ARBA00022475"/>
    </source>
</evidence>
<keyword evidence="7 8" id="KW-0464">Manganese</keyword>
<dbReference type="Pfam" id="PF02659">
    <property type="entry name" value="Mntp"/>
    <property type="match status" value="1"/>
</dbReference>
<sequence length="188" mass="20012">MSFFSVLAIAIGLSMDSFAVSVSAGTAKTLNKSEKFKNSLKLGTTFGFFQAFMPVIGWITGVQFQSFVISYAHWIAFILLSAIGCKMIFEALSDNGEDSGITGTISLNMLILLGIATSIDALAVGFSFAFLNEAILIPAIIIGIVTFSMSFAGVYLGEKFGEIMGERAEIIGGIILIVIGVKILLENL</sequence>
<comment type="function">
    <text evidence="8">Probably functions as a manganese efflux pump.</text>
</comment>
<keyword evidence="5 8" id="KW-0406">Ion transport</keyword>
<dbReference type="InterPro" id="IPR003810">
    <property type="entry name" value="Mntp/YtaF"/>
</dbReference>
<protein>
    <recommendedName>
        <fullName evidence="8">Putative manganese efflux pump MntP</fullName>
    </recommendedName>
</protein>
<evidence type="ECO:0000256" key="4">
    <source>
        <dbReference type="ARBA" id="ARBA00022989"/>
    </source>
</evidence>
<evidence type="ECO:0000256" key="6">
    <source>
        <dbReference type="ARBA" id="ARBA00023136"/>
    </source>
</evidence>
<evidence type="ECO:0000313" key="10">
    <source>
        <dbReference type="Proteomes" id="UP001301797"/>
    </source>
</evidence>
<dbReference type="AlphaFoldDB" id="A0AA97I3X9"/>
<dbReference type="Proteomes" id="UP001301797">
    <property type="component" value="Chromosome"/>
</dbReference>
<evidence type="ECO:0000256" key="8">
    <source>
        <dbReference type="HAMAP-Rule" id="MF_01521"/>
    </source>
</evidence>
<dbReference type="KEGG" id="mefw:F1737_03035"/>
<feature type="transmembrane region" description="Helical" evidence="8">
    <location>
        <begin position="168"/>
        <end position="185"/>
    </location>
</feature>
<dbReference type="PANTHER" id="PTHR35529:SF1">
    <property type="entry name" value="MANGANESE EFFLUX PUMP MNTP-RELATED"/>
    <property type="match status" value="1"/>
</dbReference>
<dbReference type="InterPro" id="IPR022929">
    <property type="entry name" value="Put_MntP"/>
</dbReference>